<keyword evidence="3" id="KW-1185">Reference proteome</keyword>
<dbReference type="AlphaFoldDB" id="A0A1C2DDH6"/>
<proteinExistence type="predicted"/>
<sequence>MLNPDRVPVNDTASLEGRNPFFVGEFEGQRLREIRAQRASIILIGSLVAALVIVSTMAAQAWWTVMHAPVCTVSAVDWTGDEYVVGQGDTFSDAMTGAVVPPNPREVIVVEGCNQ</sequence>
<feature type="transmembrane region" description="Helical" evidence="1">
    <location>
        <begin position="39"/>
        <end position="63"/>
    </location>
</feature>
<name>A0A1C2DDH6_9HYPH</name>
<keyword evidence="1" id="KW-0812">Transmembrane</keyword>
<keyword evidence="1" id="KW-0472">Membrane</keyword>
<evidence type="ECO:0000256" key="1">
    <source>
        <dbReference type="SAM" id="Phobius"/>
    </source>
</evidence>
<dbReference type="STRING" id="1566387.QV13_24115"/>
<gene>
    <name evidence="2" type="ORF">QV13_24115</name>
</gene>
<organism evidence="2 3">
    <name type="scientific">Mesorhizobium hungaricum</name>
    <dbReference type="NCBI Taxonomy" id="1566387"/>
    <lineage>
        <taxon>Bacteria</taxon>
        <taxon>Pseudomonadati</taxon>
        <taxon>Pseudomonadota</taxon>
        <taxon>Alphaproteobacteria</taxon>
        <taxon>Hyphomicrobiales</taxon>
        <taxon>Phyllobacteriaceae</taxon>
        <taxon>Mesorhizobium</taxon>
    </lineage>
</organism>
<dbReference type="Proteomes" id="UP000094412">
    <property type="component" value="Unassembled WGS sequence"/>
</dbReference>
<keyword evidence="1" id="KW-1133">Transmembrane helix</keyword>
<accession>A0A1C2DDH6</accession>
<evidence type="ECO:0000313" key="3">
    <source>
        <dbReference type="Proteomes" id="UP000094412"/>
    </source>
</evidence>
<dbReference type="EMBL" id="MDEO01000036">
    <property type="protein sequence ID" value="OCX12686.1"/>
    <property type="molecule type" value="Genomic_DNA"/>
</dbReference>
<protein>
    <submittedName>
        <fullName evidence="2">Uncharacterized protein</fullName>
    </submittedName>
</protein>
<evidence type="ECO:0000313" key="2">
    <source>
        <dbReference type="EMBL" id="OCX12686.1"/>
    </source>
</evidence>
<reference evidence="2 3" key="1">
    <citation type="submission" date="2016-08" db="EMBL/GenBank/DDBJ databases">
        <title>Whole genome sequence of Mesorhizobium sp. strain UASWS1009 isolated from industrial sewage.</title>
        <authorList>
            <person name="Crovadore J."/>
            <person name="Calmin G."/>
            <person name="Chablais R."/>
            <person name="Cochard B."/>
            <person name="Lefort F."/>
        </authorList>
    </citation>
    <scope>NUCLEOTIDE SEQUENCE [LARGE SCALE GENOMIC DNA]</scope>
    <source>
        <strain evidence="2 3">UASWS1009</strain>
    </source>
</reference>
<dbReference type="RefSeq" id="WP_024922454.1">
    <property type="nucleotide sequence ID" value="NZ_MDEO01000036.1"/>
</dbReference>
<comment type="caution">
    <text evidence="2">The sequence shown here is derived from an EMBL/GenBank/DDBJ whole genome shotgun (WGS) entry which is preliminary data.</text>
</comment>